<dbReference type="SMART" id="SM00086">
    <property type="entry name" value="PAC"/>
    <property type="match status" value="3"/>
</dbReference>
<dbReference type="InterPro" id="IPR013767">
    <property type="entry name" value="PAS_fold"/>
</dbReference>
<dbReference type="Gene3D" id="3.30.565.10">
    <property type="entry name" value="Histidine kinase-like ATPase, C-terminal domain"/>
    <property type="match status" value="1"/>
</dbReference>
<feature type="domain" description="PAS" evidence="5">
    <location>
        <begin position="801"/>
        <end position="872"/>
    </location>
</feature>
<dbReference type="AlphaFoldDB" id="A0A2Z2HTW8"/>
<dbReference type="SUPFAM" id="SSF52172">
    <property type="entry name" value="CheY-like"/>
    <property type="match status" value="1"/>
</dbReference>
<dbReference type="SUPFAM" id="SSF55781">
    <property type="entry name" value="GAF domain-like"/>
    <property type="match status" value="1"/>
</dbReference>
<dbReference type="InterPro" id="IPR013655">
    <property type="entry name" value="PAS_fold_3"/>
</dbReference>
<dbReference type="CDD" id="cd00075">
    <property type="entry name" value="HATPase"/>
    <property type="match status" value="1"/>
</dbReference>
<dbReference type="GO" id="GO:0016301">
    <property type="term" value="F:kinase activity"/>
    <property type="evidence" value="ECO:0007669"/>
    <property type="project" value="UniProtKB-KW"/>
</dbReference>
<sequence length="1155" mass="127848">MSSIDALVVADGRARGAVTDALEEPATAGSFVVSTADTAGRALEILETASYDCVVCSREGVDAVDGFLEGVEERTRSVPVVIVAESFDEPTLEMAFGAGATDCLRLSDLEPGDRLAHRLERAVTASGTRRRVRALERSQRALEHAADAVVVTDREGTIEYVNPAFEELTGYSAAEAIGRTPRILKSGEQGRAYYERMWNAILEGEMWEEEIVNARRDGTLYHAHQLVAPIVDSEAGGSSDDGEIEGFVAIQRDVTDRRRVEDQLERSADTLSALHESMSDATRSTREKLERLLEIGTEHLEFPVGYVTEIDEEAGTQEIVAATGDPSLEEGQVDPLEETFCRRTIERDEPIVVDDTETDETWAGDPATNRFGYRCYIGARIVVGGTVTGTVCFAGPESRDELVLEAQRSTVQALARWIGHELDRRRYERRLERYEEIVDNVPVGVFRITAESGRFREVNPAVVEMFDADSTATICERELGELCRDPGRWEAIVEDLAAQGRVENAIVELETLAGDAFFGSVTAIQRVDDEDDLYVDGIVQDVTEREQAKAELAATTERLRFLFDRSPDAVVVHDREGNVLETNRTLRESLGYDRETLESMTVEEFEVGIDPDDLESLWTDAPLDSVLKLDGKHRRADGSTFPVEVWVSKIEYEGTAQFIALARDVTERRQRERELERRKAFVENVTDAITVLDGEIVEYASPGTQRVLGCEVDDLVGASLFEHVHPEDVSQVESTLEGILDEPDATDTVEYRFRCRNCESDWRWVESNVRNCREDDAVAGILVTTRDVTERKDRERELDRARTQLRQVIDLVPEMIYAKRRSGEYVLANQTVSELYGQPRDQVEGKTDEELLPSPAEAAQFRADDRRVIDSGERIHVEEEFTDVEGVTHVLETTKIPFEIAGTTEKAVLGYSRNVTDVKRQRDTLELLNQVVRHDVRNDMQVARGRAEMLEGHVDESAEPHLEEAVSAIDEAIELTKTARELTETLLEGTDETDAVPLAPVLESSVDSLRSKYPEASISLEAVPDVVVAADGMLESVFDNVLVNAVEHNDSAEPEVEVSVSTTGSFGDDEGGSDRESGSTVTVTIADNGPGIPDSRKEAIFGKEEKGLASPGTGIGLYLVDTIVSQYDGTVSVHDNEPAGSVFQIELRQVTPSAE</sequence>
<evidence type="ECO:0008006" key="9">
    <source>
        <dbReference type="Google" id="ProtNLM"/>
    </source>
</evidence>
<dbReference type="RefSeq" id="WP_086889058.1">
    <property type="nucleotide sequence ID" value="NZ_CP019893.1"/>
</dbReference>
<evidence type="ECO:0000259" key="4">
    <source>
        <dbReference type="PROSITE" id="PS50109"/>
    </source>
</evidence>
<dbReference type="Gene3D" id="3.30.450.40">
    <property type="match status" value="1"/>
</dbReference>
<dbReference type="InterPro" id="IPR003594">
    <property type="entry name" value="HATPase_dom"/>
</dbReference>
<dbReference type="InterPro" id="IPR052155">
    <property type="entry name" value="Biofilm_reg_signaling"/>
</dbReference>
<dbReference type="SUPFAM" id="SSF55874">
    <property type="entry name" value="ATPase domain of HSP90 chaperone/DNA topoisomerase II/histidine kinase"/>
    <property type="match status" value="1"/>
</dbReference>
<dbReference type="GeneID" id="32895159"/>
<keyword evidence="2" id="KW-0418">Kinase</keyword>
<dbReference type="InterPro" id="IPR035965">
    <property type="entry name" value="PAS-like_dom_sf"/>
</dbReference>
<dbReference type="NCBIfam" id="TIGR00229">
    <property type="entry name" value="sensory_box"/>
    <property type="match status" value="5"/>
</dbReference>
<feature type="region of interest" description="Disordered" evidence="3">
    <location>
        <begin position="1049"/>
        <end position="1094"/>
    </location>
</feature>
<dbReference type="InterPro" id="IPR001610">
    <property type="entry name" value="PAC"/>
</dbReference>
<proteinExistence type="predicted"/>
<dbReference type="Pfam" id="PF00989">
    <property type="entry name" value="PAS"/>
    <property type="match status" value="2"/>
</dbReference>
<dbReference type="Gene3D" id="3.30.450.20">
    <property type="entry name" value="PAS domain"/>
    <property type="match status" value="5"/>
</dbReference>
<evidence type="ECO:0000256" key="3">
    <source>
        <dbReference type="SAM" id="MobiDB-lite"/>
    </source>
</evidence>
<keyword evidence="8" id="KW-1185">Reference proteome</keyword>
<dbReference type="PROSITE" id="PS50109">
    <property type="entry name" value="HIS_KIN"/>
    <property type="match status" value="1"/>
</dbReference>
<evidence type="ECO:0000259" key="5">
    <source>
        <dbReference type="PROSITE" id="PS50112"/>
    </source>
</evidence>
<dbReference type="SUPFAM" id="SSF55785">
    <property type="entry name" value="PYP-like sensor domain (PAS domain)"/>
    <property type="match status" value="5"/>
</dbReference>
<dbReference type="InterPro" id="IPR036890">
    <property type="entry name" value="HATPase_C_sf"/>
</dbReference>
<evidence type="ECO:0000259" key="6">
    <source>
        <dbReference type="PROSITE" id="PS50113"/>
    </source>
</evidence>
<dbReference type="Pfam" id="PF08448">
    <property type="entry name" value="PAS_4"/>
    <property type="match status" value="1"/>
</dbReference>
<dbReference type="Pfam" id="PF08447">
    <property type="entry name" value="PAS_3"/>
    <property type="match status" value="1"/>
</dbReference>
<dbReference type="Pfam" id="PF13188">
    <property type="entry name" value="PAS_8"/>
    <property type="match status" value="1"/>
</dbReference>
<dbReference type="PROSITE" id="PS50112">
    <property type="entry name" value="PAS"/>
    <property type="match status" value="4"/>
</dbReference>
<reference evidence="8" key="1">
    <citation type="submission" date="2017-02" db="EMBL/GenBank/DDBJ databases">
        <title>Natronthermophilus aegyptiacus gen. nov.,sp. nov., an aerobic, extremely halophilic alkalithermophilic archaeon isolated from the athalassohaline Wadi An Natrun, Egypt.</title>
        <authorList>
            <person name="Zhao B."/>
        </authorList>
    </citation>
    <scope>NUCLEOTIDE SEQUENCE [LARGE SCALE GENOMIC DNA]</scope>
    <source>
        <strain evidence="8">JW/NM-HA 15</strain>
    </source>
</reference>
<dbReference type="CDD" id="cd00130">
    <property type="entry name" value="PAS"/>
    <property type="match status" value="4"/>
</dbReference>
<name>A0A2Z2HTW8_9EURY</name>
<dbReference type="EMBL" id="CP019893">
    <property type="protein sequence ID" value="ARS90686.1"/>
    <property type="molecule type" value="Genomic_DNA"/>
</dbReference>
<dbReference type="PRINTS" id="PR00344">
    <property type="entry name" value="BCTRLSENSOR"/>
</dbReference>
<dbReference type="InterPro" id="IPR013656">
    <property type="entry name" value="PAS_4"/>
</dbReference>
<dbReference type="InterPro" id="IPR005467">
    <property type="entry name" value="His_kinase_dom"/>
</dbReference>
<protein>
    <recommendedName>
        <fullName evidence="9">Histidine kinase</fullName>
    </recommendedName>
</protein>
<evidence type="ECO:0000256" key="1">
    <source>
        <dbReference type="ARBA" id="ARBA00022679"/>
    </source>
</evidence>
<dbReference type="InterPro" id="IPR003018">
    <property type="entry name" value="GAF"/>
</dbReference>
<evidence type="ECO:0000313" key="7">
    <source>
        <dbReference type="EMBL" id="ARS90686.1"/>
    </source>
</evidence>
<dbReference type="Proteomes" id="UP000250088">
    <property type="component" value="Chromosome"/>
</dbReference>
<feature type="domain" description="PAC" evidence="6">
    <location>
        <begin position="627"/>
        <end position="677"/>
    </location>
</feature>
<feature type="domain" description="PAS" evidence="5">
    <location>
        <begin position="555"/>
        <end position="630"/>
    </location>
</feature>
<feature type="domain" description="PAS" evidence="5">
    <location>
        <begin position="134"/>
        <end position="180"/>
    </location>
</feature>
<dbReference type="PANTHER" id="PTHR44757">
    <property type="entry name" value="DIGUANYLATE CYCLASE DGCP"/>
    <property type="match status" value="1"/>
</dbReference>
<dbReference type="InterPro" id="IPR004358">
    <property type="entry name" value="Sig_transdc_His_kin-like_C"/>
</dbReference>
<feature type="domain" description="PAC" evidence="6">
    <location>
        <begin position="747"/>
        <end position="800"/>
    </location>
</feature>
<feature type="domain" description="PAC" evidence="6">
    <location>
        <begin position="205"/>
        <end position="266"/>
    </location>
</feature>
<dbReference type="GO" id="GO:0006355">
    <property type="term" value="P:regulation of DNA-templated transcription"/>
    <property type="evidence" value="ECO:0007669"/>
    <property type="project" value="InterPro"/>
</dbReference>
<dbReference type="InterPro" id="IPR000700">
    <property type="entry name" value="PAS-assoc_C"/>
</dbReference>
<dbReference type="SMART" id="SM00065">
    <property type="entry name" value="GAF"/>
    <property type="match status" value="1"/>
</dbReference>
<dbReference type="InterPro" id="IPR011006">
    <property type="entry name" value="CheY-like_superfamily"/>
</dbReference>
<dbReference type="Pfam" id="PF13185">
    <property type="entry name" value="GAF_2"/>
    <property type="match status" value="1"/>
</dbReference>
<dbReference type="OrthoDB" id="3369at2157"/>
<evidence type="ECO:0000256" key="2">
    <source>
        <dbReference type="ARBA" id="ARBA00022777"/>
    </source>
</evidence>
<feature type="domain" description="Histidine kinase" evidence="4">
    <location>
        <begin position="931"/>
        <end position="1151"/>
    </location>
</feature>
<dbReference type="InterPro" id="IPR000014">
    <property type="entry name" value="PAS"/>
</dbReference>
<dbReference type="KEGG" id="naj:B1756_13745"/>
<evidence type="ECO:0000313" key="8">
    <source>
        <dbReference type="Proteomes" id="UP000250088"/>
    </source>
</evidence>
<feature type="domain" description="PAS" evidence="5">
    <location>
        <begin position="693"/>
        <end position="743"/>
    </location>
</feature>
<dbReference type="SMART" id="SM00091">
    <property type="entry name" value="PAS"/>
    <property type="match status" value="5"/>
</dbReference>
<organism evidence="7 8">
    <name type="scientific">Natrarchaeobaculum aegyptiacum</name>
    <dbReference type="NCBI Taxonomy" id="745377"/>
    <lineage>
        <taxon>Archaea</taxon>
        <taxon>Methanobacteriati</taxon>
        <taxon>Methanobacteriota</taxon>
        <taxon>Stenosarchaea group</taxon>
        <taxon>Halobacteria</taxon>
        <taxon>Halobacteriales</taxon>
        <taxon>Natrialbaceae</taxon>
        <taxon>Natrarchaeobaculum</taxon>
    </lineage>
</organism>
<dbReference type="PANTHER" id="PTHR44757:SF2">
    <property type="entry name" value="BIOFILM ARCHITECTURE MAINTENANCE PROTEIN MBAA"/>
    <property type="match status" value="1"/>
</dbReference>
<dbReference type="SMART" id="SM00387">
    <property type="entry name" value="HATPase_c"/>
    <property type="match status" value="1"/>
</dbReference>
<gene>
    <name evidence="7" type="ORF">B1756_13745</name>
</gene>
<dbReference type="Gene3D" id="3.40.50.2300">
    <property type="match status" value="1"/>
</dbReference>
<dbReference type="InterPro" id="IPR029016">
    <property type="entry name" value="GAF-like_dom_sf"/>
</dbReference>
<dbReference type="Pfam" id="PF02518">
    <property type="entry name" value="HATPase_c"/>
    <property type="match status" value="1"/>
</dbReference>
<dbReference type="PROSITE" id="PS50113">
    <property type="entry name" value="PAC"/>
    <property type="match status" value="3"/>
</dbReference>
<keyword evidence="1" id="KW-0808">Transferase</keyword>
<accession>A0A2Z2HTW8</accession>